<protein>
    <submittedName>
        <fullName evidence="2">Bifunctional DNA primase/polymerase famiily protein</fullName>
    </submittedName>
</protein>
<keyword evidence="3" id="KW-1185">Reference proteome</keyword>
<dbReference type="Proteomes" id="UP000008916">
    <property type="component" value="Chromosome"/>
</dbReference>
<feature type="domain" description="DNA primase/polymerase bifunctional N-terminal" evidence="1">
    <location>
        <begin position="42"/>
        <end position="215"/>
    </location>
</feature>
<organism evidence="2 3">
    <name type="scientific">Mycolicibacterium gilvum (strain DSM 45189 / LMG 24558 / Spyr1)</name>
    <name type="common">Mycobacterium gilvum</name>
    <dbReference type="NCBI Taxonomy" id="278137"/>
    <lineage>
        <taxon>Bacteria</taxon>
        <taxon>Bacillati</taxon>
        <taxon>Actinomycetota</taxon>
        <taxon>Actinomycetes</taxon>
        <taxon>Mycobacteriales</taxon>
        <taxon>Mycobacteriaceae</taxon>
        <taxon>Mycolicibacterium</taxon>
    </lineage>
</organism>
<sequence>MPILQADTDTITSRAEQFIAEATAIKMLDAELLDATDIGTHAIAWALQGVQVFSLRGKTPAIPSAHPAGDPLRGACKGDCGRHGHGVLDATTDLPTIVAWWSGRYAGHNIGGRVPANIVVVDVDPRSGGDESLAALERQHGRMPDAFGEISGRGDGGRHYWFRAPAGPLSSSRLGRGIDIKTHSGYVVLPPSIHPDTGRPYEKVDGPITPPPAWLAGLLLPEQPKPSTSTRAMTPATARTAHDFFNTGTGTGLSIEKFNENTSWRDVLEPHGWRPVGGDGDADGARWLHPTATSSTSASVRGGRLYIYTPNTDFDVTEASDPHGYSKFDAHAVLNHRGDMKAAARQLAGKAAA</sequence>
<evidence type="ECO:0000313" key="2">
    <source>
        <dbReference type="EMBL" id="ADT97886.1"/>
    </source>
</evidence>
<dbReference type="Pfam" id="PF09250">
    <property type="entry name" value="Prim-Pol"/>
    <property type="match status" value="1"/>
</dbReference>
<dbReference type="EMBL" id="CP002385">
    <property type="protein sequence ID" value="ADT97886.1"/>
    <property type="molecule type" value="Genomic_DNA"/>
</dbReference>
<dbReference type="KEGG" id="msp:Mspyr1_12050"/>
<evidence type="ECO:0000313" key="3">
    <source>
        <dbReference type="Proteomes" id="UP000008916"/>
    </source>
</evidence>
<evidence type="ECO:0000259" key="1">
    <source>
        <dbReference type="SMART" id="SM00943"/>
    </source>
</evidence>
<gene>
    <name evidence="2" type="ordered locus">Mspyr1_12050</name>
</gene>
<dbReference type="CDD" id="cd04859">
    <property type="entry name" value="Prim_Pol"/>
    <property type="match status" value="1"/>
</dbReference>
<dbReference type="SUPFAM" id="SSF56747">
    <property type="entry name" value="Prim-pol domain"/>
    <property type="match status" value="1"/>
</dbReference>
<dbReference type="RefSeq" id="WP_013470905.1">
    <property type="nucleotide sequence ID" value="NC_014814.1"/>
</dbReference>
<reference evidence="2 3" key="1">
    <citation type="journal article" date="2011" name="Stand. Genomic Sci.">
        <title>Complete genome sequence of Mycobacterium sp. strain (Spyr1) and reclassification to Mycobacterium gilvum Spyr1.</title>
        <authorList>
            <person name="Kallimanis A."/>
            <person name="Karabika E."/>
            <person name="Mavromatis K."/>
            <person name="Lapidus A."/>
            <person name="Labutti K.M."/>
            <person name="Liolios K."/>
            <person name="Ivanova N."/>
            <person name="Goodwin L."/>
            <person name="Woyke T."/>
            <person name="Velentzas A.D."/>
            <person name="Perisynakis A."/>
            <person name="Ouzounis C.C."/>
            <person name="Kyrpides N.C."/>
            <person name="Koukkou A.I."/>
            <person name="Drainas C."/>
        </authorList>
    </citation>
    <scope>NUCLEOTIDE SEQUENCE [LARGE SCALE GENOMIC DNA]</scope>
    <source>
        <strain evidence="3">DSM 45189 / LMG 24558 / Spyr1</strain>
    </source>
</reference>
<dbReference type="AlphaFoldDB" id="E6TH06"/>
<dbReference type="InterPro" id="IPR015330">
    <property type="entry name" value="DNA_primase/pol_bifunc_N"/>
</dbReference>
<dbReference type="HOGENOM" id="CLU_067310_0_0_11"/>
<proteinExistence type="predicted"/>
<accession>E6TH06</accession>
<name>E6TH06_MYCSR</name>
<dbReference type="SMART" id="SM00943">
    <property type="entry name" value="Prim-Pol"/>
    <property type="match status" value="1"/>
</dbReference>